<reference evidence="2 3" key="1">
    <citation type="submission" date="2024-05" db="EMBL/GenBank/DDBJ databases">
        <title>A draft genome resource for the thread blight pathogen Marasmius tenuissimus strain MS-2.</title>
        <authorList>
            <person name="Yulfo-Soto G.E."/>
            <person name="Baruah I.K."/>
            <person name="Amoako-Attah I."/>
            <person name="Bukari Y."/>
            <person name="Meinhardt L.W."/>
            <person name="Bailey B.A."/>
            <person name="Cohen S.P."/>
        </authorList>
    </citation>
    <scope>NUCLEOTIDE SEQUENCE [LARGE SCALE GENOMIC DNA]</scope>
    <source>
        <strain evidence="2 3">MS-2</strain>
    </source>
</reference>
<sequence length="611" mass="67299">MEEASLDLSDQRRVLTPKRGGLNTEITKPTQNEFKTLTSPHPINQIPIELLILIFKHTIYQSLGGHSVHFDPIRPESTFPANKLSSICRRWRTLALSTPDLWSDISINSLEAFERCHLGWLDALKLHLERSKDSPIGIALTLGIDEDLESVSNLPPFFDLLGVIAPHSHWLRSLKAFHLETLSFVTTEQNVIDLNESISRSSFPRLQELSVAVCADLWSDPTHQTQVHQSLQRPLSSLPWHQITTLGLELDYSNDIPTILLGCPAVASLTISLSIFKSIQMSSMNEGTFNGLPGWFTRDGDAEAVSWQTTRERTILSHLQELTLRISTFITPGTYIATSHLLEVISCPSLVSLSLEGTGVTDGSASAVRGCLNAVCGFLQSSGSGTRLRRLALTEIPINRALFGLLHGPTMNGLEYLSIREPNSYYHSGGSGDWLVSLLLNQPTVSFLNVDSEGEETRVIAFPIPVPLPNLRDLHLALAVPLPLISTLILTAPALLILDTFESIVKSRTRSNILHSAVLELPLQEPYSGDVHPHDACGFASLRQLQKTTKTAIKVVSSRTGEIFVGYNDEAPEARAVTRDGMVRVKVVGQGFLDAILGTYVYETFGRSSLR</sequence>
<gene>
    <name evidence="2" type="ORF">AAF712_006172</name>
</gene>
<dbReference type="Proteomes" id="UP001437256">
    <property type="component" value="Unassembled WGS sequence"/>
</dbReference>
<keyword evidence="1" id="KW-0812">Transmembrane</keyword>
<proteinExistence type="predicted"/>
<name>A0ABR2ZYK2_9AGAR</name>
<protein>
    <recommendedName>
        <fullName evidence="4">F-box domain-containing protein</fullName>
    </recommendedName>
</protein>
<evidence type="ECO:0008006" key="4">
    <source>
        <dbReference type="Google" id="ProtNLM"/>
    </source>
</evidence>
<keyword evidence="1" id="KW-1133">Transmembrane helix</keyword>
<keyword evidence="3" id="KW-1185">Reference proteome</keyword>
<evidence type="ECO:0000313" key="2">
    <source>
        <dbReference type="EMBL" id="KAL0066780.1"/>
    </source>
</evidence>
<evidence type="ECO:0000313" key="3">
    <source>
        <dbReference type="Proteomes" id="UP001437256"/>
    </source>
</evidence>
<dbReference type="SUPFAM" id="SSF52047">
    <property type="entry name" value="RNI-like"/>
    <property type="match status" value="1"/>
</dbReference>
<accession>A0ABR2ZYK2</accession>
<feature type="transmembrane region" description="Helical" evidence="1">
    <location>
        <begin position="474"/>
        <end position="498"/>
    </location>
</feature>
<comment type="caution">
    <text evidence="2">The sequence shown here is derived from an EMBL/GenBank/DDBJ whole genome shotgun (WGS) entry which is preliminary data.</text>
</comment>
<dbReference type="Gene3D" id="1.20.1280.50">
    <property type="match status" value="1"/>
</dbReference>
<evidence type="ECO:0000256" key="1">
    <source>
        <dbReference type="SAM" id="Phobius"/>
    </source>
</evidence>
<dbReference type="EMBL" id="JBBXMP010000032">
    <property type="protein sequence ID" value="KAL0066780.1"/>
    <property type="molecule type" value="Genomic_DNA"/>
</dbReference>
<organism evidence="2 3">
    <name type="scientific">Marasmius tenuissimus</name>
    <dbReference type="NCBI Taxonomy" id="585030"/>
    <lineage>
        <taxon>Eukaryota</taxon>
        <taxon>Fungi</taxon>
        <taxon>Dikarya</taxon>
        <taxon>Basidiomycota</taxon>
        <taxon>Agaricomycotina</taxon>
        <taxon>Agaricomycetes</taxon>
        <taxon>Agaricomycetidae</taxon>
        <taxon>Agaricales</taxon>
        <taxon>Marasmiineae</taxon>
        <taxon>Marasmiaceae</taxon>
        <taxon>Marasmius</taxon>
    </lineage>
</organism>
<keyword evidence="1" id="KW-0472">Membrane</keyword>